<accession>A0A3S3SLU9</accession>
<keyword evidence="3" id="KW-1185">Reference proteome</keyword>
<evidence type="ECO:0000313" key="2">
    <source>
        <dbReference type="EMBL" id="RWX45614.1"/>
    </source>
</evidence>
<evidence type="ECO:0000313" key="3">
    <source>
        <dbReference type="Proteomes" id="UP000287853"/>
    </source>
</evidence>
<name>A0A3S3SLU9_9BACT</name>
<dbReference type="CDD" id="cd07983">
    <property type="entry name" value="LPLAT_DUF374-like"/>
    <property type="match status" value="1"/>
</dbReference>
<sequence>MVRAGIPSRLRLEDGAVCVNDLVYKTSLAVVPRLYVALTSIWFGTCPVQIRGQENLQKVMGQGGAVVPIWHYSVFYMLYHLRQYPGVAMVSASKDGEYIAQVAGLLGFETVRGSANRFGVRALKGMVDHVKQGKNAGIVADGSQGPALKMQPGAIMLAATSGSPIVPVVWATKRYKAFKSWDHSVIPMPFSPIILQYGDPIYVEPKLTSARVEEYRQQVETVMNRMYQKLWQEFDRGDGHV</sequence>
<protein>
    <recommendedName>
        <fullName evidence="1">DUF374 domain-containing protein</fullName>
    </recommendedName>
</protein>
<dbReference type="AlphaFoldDB" id="A0A3S3SLU9"/>
<reference evidence="2 3" key="1">
    <citation type="submission" date="2017-01" db="EMBL/GenBank/DDBJ databases">
        <title>The cable genome- insights into the physiology and evolution of filamentous bacteria capable of sulfide oxidation via long distance electron transfer.</title>
        <authorList>
            <person name="Schreiber L."/>
            <person name="Bjerg J.T."/>
            <person name="Boggild A."/>
            <person name="Van De Vossenberg J."/>
            <person name="Meysman F."/>
            <person name="Nielsen L.P."/>
            <person name="Schramm A."/>
            <person name="Kjeldsen K.U."/>
        </authorList>
    </citation>
    <scope>NUCLEOTIDE SEQUENCE [LARGE SCALE GENOMIC DNA]</scope>
    <source>
        <strain evidence="2">MCF</strain>
    </source>
</reference>
<evidence type="ECO:0000259" key="1">
    <source>
        <dbReference type="Pfam" id="PF04028"/>
    </source>
</evidence>
<feature type="domain" description="DUF374" evidence="1">
    <location>
        <begin position="81"/>
        <end position="147"/>
    </location>
</feature>
<dbReference type="Pfam" id="PF04028">
    <property type="entry name" value="DUF374"/>
    <property type="match status" value="1"/>
</dbReference>
<comment type="caution">
    <text evidence="2">The sequence shown here is derived from an EMBL/GenBank/DDBJ whole genome shotgun (WGS) entry which is preliminary data.</text>
</comment>
<proteinExistence type="predicted"/>
<gene>
    <name evidence="2" type="ORF">H206_01749</name>
</gene>
<dbReference type="EMBL" id="MTKO01000075">
    <property type="protein sequence ID" value="RWX45614.1"/>
    <property type="molecule type" value="Genomic_DNA"/>
</dbReference>
<dbReference type="Proteomes" id="UP000287853">
    <property type="component" value="Unassembled WGS sequence"/>
</dbReference>
<organism evidence="2 3">
    <name type="scientific">Candidatus Electrothrix aarhusensis</name>
    <dbReference type="NCBI Taxonomy" id="1859131"/>
    <lineage>
        <taxon>Bacteria</taxon>
        <taxon>Pseudomonadati</taxon>
        <taxon>Thermodesulfobacteriota</taxon>
        <taxon>Desulfobulbia</taxon>
        <taxon>Desulfobulbales</taxon>
        <taxon>Desulfobulbaceae</taxon>
        <taxon>Candidatus Electrothrix</taxon>
    </lineage>
</organism>
<dbReference type="InterPro" id="IPR007172">
    <property type="entry name" value="DUF374"/>
</dbReference>